<evidence type="ECO:0000256" key="1">
    <source>
        <dbReference type="ARBA" id="ARBA00008542"/>
    </source>
</evidence>
<dbReference type="InterPro" id="IPR029062">
    <property type="entry name" value="Class_I_gatase-like"/>
</dbReference>
<comment type="similarity">
    <text evidence="1">Belongs to the peptidase C56 family.</text>
</comment>
<evidence type="ECO:0000259" key="2">
    <source>
        <dbReference type="Pfam" id="PF01965"/>
    </source>
</evidence>
<keyword evidence="3" id="KW-0378">Hydrolase</keyword>
<dbReference type="MEROPS" id="C56.001"/>
<dbReference type="InterPro" id="IPR006286">
    <property type="entry name" value="C56_PfpI-like"/>
</dbReference>
<reference evidence="3 4" key="1">
    <citation type="submission" date="2008-07" db="EMBL/GenBank/DDBJ databases">
        <authorList>
            <person name="Gonzalez J."/>
            <person name="Sokolova T."/>
            <person name="Ferriera S."/>
            <person name="Johnson J."/>
            <person name="Kravitz S."/>
            <person name="Beeson K."/>
            <person name="Sutton G."/>
            <person name="Rogers Y.-H."/>
            <person name="Friedman R."/>
            <person name="Frazier M."/>
            <person name="Venter J.C."/>
        </authorList>
    </citation>
    <scope>NUCLEOTIDE SEQUENCE [LARGE SCALE GENOMIC DNA]</scope>
    <source>
        <strain evidence="3 4">DSM 12653</strain>
    </source>
</reference>
<dbReference type="Pfam" id="PF01965">
    <property type="entry name" value="DJ-1_PfpI"/>
    <property type="match status" value="1"/>
</dbReference>
<dbReference type="GO" id="GO:0006508">
    <property type="term" value="P:proteolysis"/>
    <property type="evidence" value="ECO:0007669"/>
    <property type="project" value="UniProtKB-KW"/>
</dbReference>
<dbReference type="Gene3D" id="3.40.50.880">
    <property type="match status" value="1"/>
</dbReference>
<dbReference type="PROSITE" id="PS51276">
    <property type="entry name" value="PEPTIDASE_C56_PFPI"/>
    <property type="match status" value="1"/>
</dbReference>
<comment type="caution">
    <text evidence="3">The sequence shown here is derived from an EMBL/GenBank/DDBJ whole genome shotgun (WGS) entry which is preliminary data.</text>
</comment>
<reference evidence="3 4" key="2">
    <citation type="journal article" date="2015" name="BMC Genomics">
        <title>Analysis of three genomes within the thermophilic bacterial species Caldanaerobacter subterraneus with a focus on carbon monoxide dehydrogenase evolution and hydrolase diversity.</title>
        <authorList>
            <person name="Sant'Anna F.H."/>
            <person name="Lebedinsky A.V."/>
            <person name="Sokolova T.G."/>
            <person name="Robb F.T."/>
            <person name="Gonzalez J.M."/>
        </authorList>
    </citation>
    <scope>NUCLEOTIDE SEQUENCE [LARGE SCALE GENOMIC DNA]</scope>
    <source>
        <strain evidence="3 4">DSM 12653</strain>
    </source>
</reference>
<dbReference type="GO" id="GO:0008233">
    <property type="term" value="F:peptidase activity"/>
    <property type="evidence" value="ECO:0007669"/>
    <property type="project" value="UniProtKB-KW"/>
</dbReference>
<accession>A0A0F5PQ31</accession>
<dbReference type="SUPFAM" id="SSF52317">
    <property type="entry name" value="Class I glutamine amidotransferase-like"/>
    <property type="match status" value="1"/>
</dbReference>
<dbReference type="PANTHER" id="PTHR42733">
    <property type="entry name" value="DJ-1 PROTEIN"/>
    <property type="match status" value="1"/>
</dbReference>
<feature type="domain" description="DJ-1/PfpI" evidence="2">
    <location>
        <begin position="2"/>
        <end position="99"/>
    </location>
</feature>
<gene>
    <name evidence="3" type="ORF">CDSM653_01017</name>
</gene>
<evidence type="ECO:0000313" key="4">
    <source>
        <dbReference type="Proteomes" id="UP000010146"/>
    </source>
</evidence>
<dbReference type="AlphaFoldDB" id="A0A0F5PQ31"/>
<proteinExistence type="inferred from homology"/>
<reference evidence="4" key="3">
    <citation type="submission" date="2015-02" db="EMBL/GenBank/DDBJ databases">
        <title>Genome analysis of three genomes within the thermophilic hydrogenogenic bacterial species Caldanaerobacter subterraneus.</title>
        <authorList>
            <person name="Sant'Anna F.H."/>
            <person name="Lebedinsky A."/>
            <person name="Sokolova T."/>
            <person name="Robb F.T."/>
            <person name="Gonzalez J.M."/>
        </authorList>
    </citation>
    <scope>NUCLEOTIDE SEQUENCE [LARGE SCALE GENOMIC DNA]</scope>
    <source>
        <strain evidence="4">DSM 12653</strain>
    </source>
</reference>
<dbReference type="InterPro" id="IPR002818">
    <property type="entry name" value="DJ-1/PfpI"/>
</dbReference>
<sequence length="102" mass="11350">MVIPGGYSPDHMRRCSDTVNFVKEMCQQQKIIAAICHGPWMMASSCDLKGKRVTSFFSIKDDLINAGAQYVDEEVVIDGNLITSRTPNDLVAFVKAIIEKLK</sequence>
<dbReference type="EMBL" id="ABXP02000057">
    <property type="protein sequence ID" value="KKC29954.1"/>
    <property type="molecule type" value="Genomic_DNA"/>
</dbReference>
<dbReference type="PANTHER" id="PTHR42733:SF13">
    <property type="entry name" value="DJ-1_PFPI DOMAIN-CONTAINING PROTEIN"/>
    <property type="match status" value="1"/>
</dbReference>
<evidence type="ECO:0000313" key="3">
    <source>
        <dbReference type="EMBL" id="KKC29954.1"/>
    </source>
</evidence>
<dbReference type="Proteomes" id="UP000010146">
    <property type="component" value="Unassembled WGS sequence"/>
</dbReference>
<protein>
    <submittedName>
        <fullName evidence="3">Putative intracellular protease/amidase</fullName>
    </submittedName>
</protein>
<keyword evidence="3" id="KW-0645">Protease</keyword>
<name>A0A0F5PQ31_9THEO</name>
<organism evidence="3 4">
    <name type="scientific">Caldanaerobacter subterraneus subsp. pacificus DSM 12653</name>
    <dbReference type="NCBI Taxonomy" id="391606"/>
    <lineage>
        <taxon>Bacteria</taxon>
        <taxon>Bacillati</taxon>
        <taxon>Bacillota</taxon>
        <taxon>Clostridia</taxon>
        <taxon>Thermoanaerobacterales</taxon>
        <taxon>Thermoanaerobacteraceae</taxon>
        <taxon>Caldanaerobacter</taxon>
    </lineage>
</organism>